<gene>
    <name evidence="2" type="ORF">GRF29_28g852767</name>
</gene>
<feature type="region of interest" description="Disordered" evidence="1">
    <location>
        <begin position="152"/>
        <end position="260"/>
    </location>
</feature>
<name>A0AAN6RJ89_9PLEO</name>
<proteinExistence type="predicted"/>
<feature type="region of interest" description="Disordered" evidence="1">
    <location>
        <begin position="370"/>
        <end position="399"/>
    </location>
</feature>
<feature type="compositionally biased region" description="Gly residues" evidence="1">
    <location>
        <begin position="378"/>
        <end position="388"/>
    </location>
</feature>
<comment type="caution">
    <text evidence="2">The sequence shown here is derived from an EMBL/GenBank/DDBJ whole genome shotgun (WGS) entry which is preliminary data.</text>
</comment>
<organism evidence="2 3">
    <name type="scientific">Pseudopithomyces chartarum</name>
    <dbReference type="NCBI Taxonomy" id="1892770"/>
    <lineage>
        <taxon>Eukaryota</taxon>
        <taxon>Fungi</taxon>
        <taxon>Dikarya</taxon>
        <taxon>Ascomycota</taxon>
        <taxon>Pezizomycotina</taxon>
        <taxon>Dothideomycetes</taxon>
        <taxon>Pleosporomycetidae</taxon>
        <taxon>Pleosporales</taxon>
        <taxon>Massarineae</taxon>
        <taxon>Didymosphaeriaceae</taxon>
        <taxon>Pseudopithomyces</taxon>
    </lineage>
</organism>
<reference evidence="2 3" key="1">
    <citation type="submission" date="2021-02" db="EMBL/GenBank/DDBJ databases">
        <title>Genome assembly of Pseudopithomyces chartarum.</title>
        <authorList>
            <person name="Jauregui R."/>
            <person name="Singh J."/>
            <person name="Voisey C."/>
        </authorList>
    </citation>
    <scope>NUCLEOTIDE SEQUENCE [LARGE SCALE GENOMIC DNA]</scope>
    <source>
        <strain evidence="2 3">AGR01</strain>
    </source>
</reference>
<protein>
    <submittedName>
        <fullName evidence="2">Uncharacterized protein</fullName>
    </submittedName>
</protein>
<accession>A0AAN6RJ89</accession>
<dbReference type="AlphaFoldDB" id="A0AAN6RJ89"/>
<feature type="region of interest" description="Disordered" evidence="1">
    <location>
        <begin position="301"/>
        <end position="350"/>
    </location>
</feature>
<evidence type="ECO:0000313" key="3">
    <source>
        <dbReference type="Proteomes" id="UP001280581"/>
    </source>
</evidence>
<evidence type="ECO:0000313" key="2">
    <source>
        <dbReference type="EMBL" id="KAK3213757.1"/>
    </source>
</evidence>
<keyword evidence="3" id="KW-1185">Reference proteome</keyword>
<feature type="compositionally biased region" description="Polar residues" evidence="1">
    <location>
        <begin position="97"/>
        <end position="106"/>
    </location>
</feature>
<feature type="compositionally biased region" description="Polar residues" evidence="1">
    <location>
        <begin position="53"/>
        <end position="63"/>
    </location>
</feature>
<feature type="compositionally biased region" description="Basic residues" evidence="1">
    <location>
        <begin position="389"/>
        <end position="399"/>
    </location>
</feature>
<feature type="compositionally biased region" description="Polar residues" evidence="1">
    <location>
        <begin position="224"/>
        <end position="240"/>
    </location>
</feature>
<feature type="region of interest" description="Disordered" evidence="1">
    <location>
        <begin position="1"/>
        <end position="136"/>
    </location>
</feature>
<sequence length="399" mass="41691">MSSKTQSPGPSATTSQAAKQGRSRRSGITTEPGIGSRAGSAGGVMLENETTKKTTAPSLSNTAAPKKQSAPEQTTAPRKQTERLAMPSLAKKDGTDAPSTLTSTGPHRQRRRPRKLNRDVPADDAPSASATTAAVTAAPATELEALKSRVRGLEAKVEELCKSSDGRNRSPRRRGKGRKNSSTASVATIDTATGTGAEEEEADEELVRAEEELESARRDLAIYQPQNNGPKSRRTASGETDQVEEVPRDGTGELYEADGRQVTLSGSYRIPLPSTLDMKDVKTLQSGVSAAQNVARSFLEQRRANRAATTATAGSATAQGPAKPTGKVSRKSSGLEVTKETEGKGWGEWFGGYSMAISRAVKSIEAEAAIESQRGQTGVSGGAGGRSGQGRRKAGPGGS</sequence>
<feature type="compositionally biased region" description="Basic and acidic residues" evidence="1">
    <location>
        <begin position="205"/>
        <end position="220"/>
    </location>
</feature>
<feature type="compositionally biased region" description="Basic residues" evidence="1">
    <location>
        <begin position="169"/>
        <end position="179"/>
    </location>
</feature>
<feature type="compositionally biased region" description="Basic and acidic residues" evidence="1">
    <location>
        <begin position="152"/>
        <end position="168"/>
    </location>
</feature>
<feature type="compositionally biased region" description="Low complexity" evidence="1">
    <location>
        <begin position="123"/>
        <end position="136"/>
    </location>
</feature>
<feature type="compositionally biased region" description="Low complexity" evidence="1">
    <location>
        <begin position="306"/>
        <end position="318"/>
    </location>
</feature>
<evidence type="ECO:0000256" key="1">
    <source>
        <dbReference type="SAM" id="MobiDB-lite"/>
    </source>
</evidence>
<dbReference type="Proteomes" id="UP001280581">
    <property type="component" value="Unassembled WGS sequence"/>
</dbReference>
<dbReference type="EMBL" id="WVTA01000004">
    <property type="protein sequence ID" value="KAK3213757.1"/>
    <property type="molecule type" value="Genomic_DNA"/>
</dbReference>
<feature type="compositionally biased region" description="Polar residues" evidence="1">
    <location>
        <begin position="1"/>
        <end position="18"/>
    </location>
</feature>